<comment type="subcellular location">
    <subcellularLocation>
        <location evidence="1">Endomembrane system</location>
        <topology evidence="1">Multi-pass membrane protein</topology>
    </subcellularLocation>
</comment>
<evidence type="ECO:0000256" key="4">
    <source>
        <dbReference type="ARBA" id="ARBA00023136"/>
    </source>
</evidence>
<dbReference type="RefSeq" id="WP_057634275.1">
    <property type="nucleotide sequence ID" value="NZ_LDJI01000021.1"/>
</dbReference>
<name>A0A0R0C2H3_9GAMM</name>
<dbReference type="AlphaFoldDB" id="A0A0R0C2H3"/>
<dbReference type="EMBL" id="LDJI01000021">
    <property type="protein sequence ID" value="KRG63563.1"/>
    <property type="molecule type" value="Genomic_DNA"/>
</dbReference>
<comment type="caution">
    <text evidence="6">The sequence shown here is derived from an EMBL/GenBank/DDBJ whole genome shotgun (WGS) entry which is preliminary data.</text>
</comment>
<feature type="transmembrane region" description="Helical" evidence="5">
    <location>
        <begin position="43"/>
        <end position="61"/>
    </location>
</feature>
<gene>
    <name evidence="6" type="ORF">ABB26_11640</name>
</gene>
<dbReference type="Proteomes" id="UP000050864">
    <property type="component" value="Unassembled WGS sequence"/>
</dbReference>
<sequence>MPAYLKAALMLCWLVVLIYWGGSALHAKPVARNESRRRQLLAYWLPLAVAVFLLGPGHWFGHSWLREQFVPHSTTVFAIALLLGAAGAVVAIWARHQLGRNWSGNVQIKQEHVLITNGPYAWVRHPIYSGLLLLFCGTALMVGDWRGIIAVAIVFTSFWFKLHQEERFLARHFGAPYLDYARRTRRLIPGLL</sequence>
<proteinExistence type="predicted"/>
<keyword evidence="7" id="KW-1185">Reference proteome</keyword>
<evidence type="ECO:0008006" key="8">
    <source>
        <dbReference type="Google" id="ProtNLM"/>
    </source>
</evidence>
<dbReference type="STRING" id="405444.ABB26_11640"/>
<evidence type="ECO:0000256" key="1">
    <source>
        <dbReference type="ARBA" id="ARBA00004127"/>
    </source>
</evidence>
<dbReference type="Pfam" id="PF04191">
    <property type="entry name" value="PEMT"/>
    <property type="match status" value="1"/>
</dbReference>
<keyword evidence="4 5" id="KW-0472">Membrane</keyword>
<reference evidence="6 7" key="1">
    <citation type="submission" date="2015-05" db="EMBL/GenBank/DDBJ databases">
        <title>Genome sequencing and analysis of members of genus Stenotrophomonas.</title>
        <authorList>
            <person name="Patil P.P."/>
            <person name="Midha S."/>
            <person name="Patil P.B."/>
        </authorList>
    </citation>
    <scope>NUCLEOTIDE SEQUENCE [LARGE SCALE GENOMIC DNA]</scope>
    <source>
        <strain evidence="6 7">DSM 18929</strain>
    </source>
</reference>
<accession>A0A0R0C2H3</accession>
<evidence type="ECO:0000256" key="2">
    <source>
        <dbReference type="ARBA" id="ARBA00022692"/>
    </source>
</evidence>
<keyword evidence="3 5" id="KW-1133">Transmembrane helix</keyword>
<dbReference type="PATRIC" id="fig|405444.3.peg.1416"/>
<evidence type="ECO:0000313" key="6">
    <source>
        <dbReference type="EMBL" id="KRG63563.1"/>
    </source>
</evidence>
<feature type="transmembrane region" description="Helical" evidence="5">
    <location>
        <begin position="127"/>
        <end position="160"/>
    </location>
</feature>
<dbReference type="InterPro" id="IPR007318">
    <property type="entry name" value="Phopholipid_MeTrfase"/>
</dbReference>
<organism evidence="6 7">
    <name type="scientific">Stenotrophomonas humi</name>
    <dbReference type="NCBI Taxonomy" id="405444"/>
    <lineage>
        <taxon>Bacteria</taxon>
        <taxon>Pseudomonadati</taxon>
        <taxon>Pseudomonadota</taxon>
        <taxon>Gammaproteobacteria</taxon>
        <taxon>Lysobacterales</taxon>
        <taxon>Lysobacteraceae</taxon>
        <taxon>Stenotrophomonas</taxon>
    </lineage>
</organism>
<evidence type="ECO:0000256" key="3">
    <source>
        <dbReference type="ARBA" id="ARBA00022989"/>
    </source>
</evidence>
<dbReference type="GO" id="GO:0012505">
    <property type="term" value="C:endomembrane system"/>
    <property type="evidence" value="ECO:0007669"/>
    <property type="project" value="UniProtKB-SubCell"/>
</dbReference>
<feature type="transmembrane region" description="Helical" evidence="5">
    <location>
        <begin position="73"/>
        <end position="94"/>
    </location>
</feature>
<dbReference type="OrthoDB" id="5293276at2"/>
<dbReference type="PANTHER" id="PTHR43847">
    <property type="entry name" value="BLL3993 PROTEIN"/>
    <property type="match status" value="1"/>
</dbReference>
<evidence type="ECO:0000313" key="7">
    <source>
        <dbReference type="Proteomes" id="UP000050864"/>
    </source>
</evidence>
<dbReference type="InterPro" id="IPR052527">
    <property type="entry name" value="Metal_cation-efflux_comp"/>
</dbReference>
<evidence type="ECO:0000256" key="5">
    <source>
        <dbReference type="SAM" id="Phobius"/>
    </source>
</evidence>
<keyword evidence="2 5" id="KW-0812">Transmembrane</keyword>
<dbReference type="Gene3D" id="1.20.120.1630">
    <property type="match status" value="1"/>
</dbReference>
<dbReference type="PANTHER" id="PTHR43847:SF1">
    <property type="entry name" value="BLL3993 PROTEIN"/>
    <property type="match status" value="1"/>
</dbReference>
<protein>
    <recommendedName>
        <fullName evidence="8">Isoprenylcysteine carboxyl methyltransferase</fullName>
    </recommendedName>
</protein>